<feature type="region of interest" description="Disordered" evidence="1">
    <location>
        <begin position="199"/>
        <end position="230"/>
    </location>
</feature>
<keyword evidence="3" id="KW-1185">Reference proteome</keyword>
<organism evidence="2 3">
    <name type="scientific">Curvularia clavata</name>
    <dbReference type="NCBI Taxonomy" id="95742"/>
    <lineage>
        <taxon>Eukaryota</taxon>
        <taxon>Fungi</taxon>
        <taxon>Dikarya</taxon>
        <taxon>Ascomycota</taxon>
        <taxon>Pezizomycotina</taxon>
        <taxon>Dothideomycetes</taxon>
        <taxon>Pleosporomycetidae</taxon>
        <taxon>Pleosporales</taxon>
        <taxon>Pleosporineae</taxon>
        <taxon>Pleosporaceae</taxon>
        <taxon>Curvularia</taxon>
    </lineage>
</organism>
<evidence type="ECO:0000256" key="1">
    <source>
        <dbReference type="SAM" id="MobiDB-lite"/>
    </source>
</evidence>
<dbReference type="OrthoDB" id="194358at2759"/>
<name>A0A9Q8ZFP7_CURCL</name>
<dbReference type="EMBL" id="CP089277">
    <property type="protein sequence ID" value="USP79353.1"/>
    <property type="molecule type" value="Genomic_DNA"/>
</dbReference>
<dbReference type="AlphaFoldDB" id="A0A9Q8ZFP7"/>
<protein>
    <submittedName>
        <fullName evidence="2">Basic-leucine zipper (BZIP) transcription factor</fullName>
    </submittedName>
</protein>
<evidence type="ECO:0000313" key="2">
    <source>
        <dbReference type="EMBL" id="USP79353.1"/>
    </source>
</evidence>
<reference evidence="2" key="1">
    <citation type="submission" date="2021-12" db="EMBL/GenBank/DDBJ databases">
        <title>Curvularia clavata genome.</title>
        <authorList>
            <person name="Cao Y."/>
        </authorList>
    </citation>
    <scope>NUCLEOTIDE SEQUENCE</scope>
    <source>
        <strain evidence="2">Yc1106</strain>
    </source>
</reference>
<feature type="region of interest" description="Disordered" evidence="1">
    <location>
        <begin position="1"/>
        <end position="20"/>
    </location>
</feature>
<evidence type="ECO:0000313" key="3">
    <source>
        <dbReference type="Proteomes" id="UP001056012"/>
    </source>
</evidence>
<feature type="region of interest" description="Disordered" evidence="1">
    <location>
        <begin position="57"/>
        <end position="88"/>
    </location>
</feature>
<accession>A0A9Q8ZFP7</accession>
<dbReference type="VEuPathDB" id="FungiDB:yc1106_06627"/>
<proteinExistence type="predicted"/>
<sequence length="589" mass="65163">MRAQSKLLRAGMQSSAGSAFTAPVGSDATDVLARRHSQYLFDIAASLLQLATPTPADVPGEKSAMQEQSHTAVQPHRNPVPRFTRTGSNADLPARVQLRSYASRDATAFDHGVRWPTAQVESAESASWLPDTDPGSPLMPPVSWMFSGNDVPSWHILGSIAPSNIFDCRYIVCILIRKVYVDSSVSFSMTSVETIAVPDNEERPSAGHNRPIADSTKCPNASEKTLKPHQHSARWDWTQQLIGFSTDRRLKTKLEVLRERLKEPEKQVGEPARVQTSTSTPVSVAATSLADSMCLVPAVQDDQAMAFDFLMTPSPSVGNGCPPHDLETMRQAASVHSNTLGAAFPLNKSPCNENMTPESQVSLATAPLCFTSVVPAELDMDAFCTPDSSDWPRPHEESLLRLSNYSASMSHANVQWGIDANAPLQDRVRYMRDQAFAMGFGSLDDVIEAHYTQKLECTSPSFQEQRLSRNRRLSRLLSTLHNAAKDWSEWERRGLQEQVTQGAEDIFLSELDSYITQRSMNSTDDKIVMGGLLDEQSRLRQDVEERRRLQDSLPNLSALLTTLLSRSNALNQDARRDAVLAMIKTMCFD</sequence>
<gene>
    <name evidence="2" type="ORF">yc1106_06627</name>
</gene>
<dbReference type="Proteomes" id="UP001056012">
    <property type="component" value="Chromosome 4"/>
</dbReference>